<name>A0A1F5JP24_9BACT</name>
<dbReference type="InterPro" id="IPR014729">
    <property type="entry name" value="Rossmann-like_a/b/a_fold"/>
</dbReference>
<dbReference type="Pfam" id="PF01467">
    <property type="entry name" value="CTP_transf_like"/>
    <property type="match status" value="1"/>
</dbReference>
<dbReference type="NCBIfam" id="TIGR00125">
    <property type="entry name" value="cyt_tran_rel"/>
    <property type="match status" value="1"/>
</dbReference>
<dbReference type="InterPro" id="IPR012698">
    <property type="entry name" value="PEnolPyrv_PMutase_core"/>
</dbReference>
<accession>A0A1F5JP24</accession>
<dbReference type="Pfam" id="PF13714">
    <property type="entry name" value="PEP_mutase"/>
    <property type="match status" value="1"/>
</dbReference>
<organism evidence="6 7">
    <name type="scientific">Candidatus Daviesbacteria bacterium RIFCSPHIGHO2_02_FULL_36_13</name>
    <dbReference type="NCBI Taxonomy" id="1797768"/>
    <lineage>
        <taxon>Bacteria</taxon>
        <taxon>Candidatus Daviesiibacteriota</taxon>
    </lineage>
</organism>
<sequence>MRRKGTEEKIVYVGMSADLIHHGHINIITTAKKLGKVVVGLLTDEAIASYKRVPLLTFDQRKQVIENLDGVYKVIPQKTLDYVENLRSIKPDFVVHGDDWKTGIQKETRERVIEVLKEWGGELIEPEYTVGISSSELINHSGGRGITSSQRIGQLRRMFELKPLVKILEVHNGLTGLIVENTKIVEDGKSVEFDGMWESSLTDSASKGKPDTAAVDITSRLQTIEQILEVTSKPIIVDGDSGGLSEHFVFTVKSLERLGVSAVVIEDKIGAKRNSLFGKDADQTQDSIENFSEKINTGKKAQVTGDFMIIARIESLILGKGIEDALKRAKAYIAAGADGILIHSKKETPSEIFEFCRKYKKFKYRVLLIVVPSTFSSVREKEFIKEGIGMVIYANQLIRSAYPAMKNVAELILKNGRAKEADKLCLSIEETIKLIPS</sequence>
<dbReference type="Proteomes" id="UP000176902">
    <property type="component" value="Unassembled WGS sequence"/>
</dbReference>
<dbReference type="InterPro" id="IPR004821">
    <property type="entry name" value="Cyt_trans-like"/>
</dbReference>
<evidence type="ECO:0000313" key="7">
    <source>
        <dbReference type="Proteomes" id="UP000176902"/>
    </source>
</evidence>
<keyword evidence="6" id="KW-0670">Pyruvate</keyword>
<reference evidence="6 7" key="1">
    <citation type="journal article" date="2016" name="Nat. Commun.">
        <title>Thousands of microbial genomes shed light on interconnected biogeochemical processes in an aquifer system.</title>
        <authorList>
            <person name="Anantharaman K."/>
            <person name="Brown C.T."/>
            <person name="Hug L.A."/>
            <person name="Sharon I."/>
            <person name="Castelle C.J."/>
            <person name="Probst A.J."/>
            <person name="Thomas B.C."/>
            <person name="Singh A."/>
            <person name="Wilkins M.J."/>
            <person name="Karaoz U."/>
            <person name="Brodie E.L."/>
            <person name="Williams K.H."/>
            <person name="Hubbard S.S."/>
            <person name="Banfield J.F."/>
        </authorList>
    </citation>
    <scope>NUCLEOTIDE SEQUENCE [LARGE SCALE GENOMIC DNA]</scope>
</reference>
<proteinExistence type="predicted"/>
<dbReference type="InterPro" id="IPR015813">
    <property type="entry name" value="Pyrv/PenolPyrv_kinase-like_dom"/>
</dbReference>
<dbReference type="GO" id="GO:0050188">
    <property type="term" value="F:phosphoenolpyruvate mutase activity"/>
    <property type="evidence" value="ECO:0007669"/>
    <property type="project" value="UniProtKB-EC"/>
</dbReference>
<evidence type="ECO:0000256" key="3">
    <source>
        <dbReference type="ARBA" id="ARBA00023235"/>
    </source>
</evidence>
<dbReference type="PANTHER" id="PTHR43793:SF1">
    <property type="entry name" value="FAD SYNTHASE"/>
    <property type="match status" value="1"/>
</dbReference>
<feature type="domain" description="Cytidyltransferase-like" evidence="5">
    <location>
        <begin position="16"/>
        <end position="138"/>
    </location>
</feature>
<evidence type="ECO:0000256" key="2">
    <source>
        <dbReference type="ARBA" id="ARBA00022695"/>
    </source>
</evidence>
<dbReference type="SUPFAM" id="SSF51621">
    <property type="entry name" value="Phosphoenolpyruvate/pyruvate domain"/>
    <property type="match status" value="1"/>
</dbReference>
<keyword evidence="3" id="KW-0413">Isomerase</keyword>
<evidence type="ECO:0000256" key="1">
    <source>
        <dbReference type="ARBA" id="ARBA00022679"/>
    </source>
</evidence>
<evidence type="ECO:0000259" key="5">
    <source>
        <dbReference type="Pfam" id="PF01467"/>
    </source>
</evidence>
<dbReference type="SUPFAM" id="SSF52374">
    <property type="entry name" value="Nucleotidylyl transferase"/>
    <property type="match status" value="1"/>
</dbReference>
<dbReference type="EMBL" id="MFCV01000047">
    <property type="protein sequence ID" value="OGE30421.1"/>
    <property type="molecule type" value="Genomic_DNA"/>
</dbReference>
<protein>
    <recommendedName>
        <fullName evidence="4">phosphoenolpyruvate mutase</fullName>
        <ecNumber evidence="4">5.4.2.9</ecNumber>
    </recommendedName>
</protein>
<dbReference type="GO" id="GO:0016779">
    <property type="term" value="F:nucleotidyltransferase activity"/>
    <property type="evidence" value="ECO:0007669"/>
    <property type="project" value="UniProtKB-KW"/>
</dbReference>
<evidence type="ECO:0000256" key="4">
    <source>
        <dbReference type="ARBA" id="ARBA00024063"/>
    </source>
</evidence>
<dbReference type="InterPro" id="IPR040442">
    <property type="entry name" value="Pyrv_kinase-like_dom_sf"/>
</dbReference>
<evidence type="ECO:0000313" key="6">
    <source>
        <dbReference type="EMBL" id="OGE30421.1"/>
    </source>
</evidence>
<dbReference type="Gene3D" id="3.40.50.620">
    <property type="entry name" value="HUPs"/>
    <property type="match status" value="1"/>
</dbReference>
<gene>
    <name evidence="6" type="ORF">A3C59_00340</name>
</gene>
<dbReference type="AlphaFoldDB" id="A0A1F5JP24"/>
<dbReference type="NCBIfam" id="TIGR02320">
    <property type="entry name" value="PEP_mutase"/>
    <property type="match status" value="1"/>
</dbReference>
<dbReference type="PANTHER" id="PTHR43793">
    <property type="entry name" value="FAD SYNTHASE"/>
    <property type="match status" value="1"/>
</dbReference>
<keyword evidence="2" id="KW-0548">Nucleotidyltransferase</keyword>
<dbReference type="CDD" id="cd00377">
    <property type="entry name" value="ICL_PEPM"/>
    <property type="match status" value="1"/>
</dbReference>
<dbReference type="EC" id="5.4.2.9" evidence="4"/>
<dbReference type="STRING" id="1797768.A3C59_00340"/>
<comment type="caution">
    <text evidence="6">The sequence shown here is derived from an EMBL/GenBank/DDBJ whole genome shotgun (WGS) entry which is preliminary data.</text>
</comment>
<dbReference type="InterPro" id="IPR050385">
    <property type="entry name" value="Archaeal_FAD_synthase"/>
</dbReference>
<dbReference type="Gene3D" id="3.20.20.60">
    <property type="entry name" value="Phosphoenolpyruvate-binding domains"/>
    <property type="match status" value="1"/>
</dbReference>
<dbReference type="InterPro" id="IPR039556">
    <property type="entry name" value="ICL/PEPM"/>
</dbReference>
<keyword evidence="1" id="KW-0808">Transferase</keyword>